<evidence type="ECO:0000256" key="1">
    <source>
        <dbReference type="ARBA" id="ARBA00006252"/>
    </source>
</evidence>
<dbReference type="OrthoDB" id="9798454at2"/>
<dbReference type="NCBIfam" id="NF007280">
    <property type="entry name" value="PRK09739.1"/>
    <property type="match status" value="1"/>
</dbReference>
<comment type="similarity">
    <text evidence="1">Belongs to the NAD(P)H dehydrogenase (quinone) family.</text>
</comment>
<reference evidence="4" key="1">
    <citation type="submission" date="2016-10" db="EMBL/GenBank/DDBJ databases">
        <title>Draft Genome Sequence of Nocardioides luteus Strain BAFB, an Alkane-Degrading Bacterium Isolated from JP-7 Polluted Soil.</title>
        <authorList>
            <person name="Brown L."/>
            <person name="Ruiz O.N."/>
            <person name="Gunasekera T."/>
        </authorList>
    </citation>
    <scope>NUCLEOTIDE SEQUENCE [LARGE SCALE GENOMIC DNA]</scope>
    <source>
        <strain evidence="4">BAFB</strain>
    </source>
</reference>
<gene>
    <name evidence="4" type="ORF">UG56_007125</name>
</gene>
<dbReference type="GO" id="GO:0005829">
    <property type="term" value="C:cytosol"/>
    <property type="evidence" value="ECO:0007669"/>
    <property type="project" value="TreeGrafter"/>
</dbReference>
<comment type="caution">
    <text evidence="4">The sequence shown here is derived from an EMBL/GenBank/DDBJ whole genome shotgun (WGS) entry which is preliminary data.</text>
</comment>
<dbReference type="AlphaFoldDB" id="A0A1J4N7F4"/>
<dbReference type="InterPro" id="IPR003680">
    <property type="entry name" value="Flavodoxin_fold"/>
</dbReference>
<keyword evidence="2" id="KW-0560">Oxidoreductase</keyword>
<proteinExistence type="inferred from homology"/>
<evidence type="ECO:0000256" key="2">
    <source>
        <dbReference type="ARBA" id="ARBA00023002"/>
    </source>
</evidence>
<dbReference type="EMBL" id="JZDQ02000008">
    <property type="protein sequence ID" value="OIJ27458.1"/>
    <property type="molecule type" value="Genomic_DNA"/>
</dbReference>
<evidence type="ECO:0000259" key="3">
    <source>
        <dbReference type="Pfam" id="PF02525"/>
    </source>
</evidence>
<evidence type="ECO:0000313" key="4">
    <source>
        <dbReference type="EMBL" id="OIJ27458.1"/>
    </source>
</evidence>
<accession>A0A1J4N7F4</accession>
<organism evidence="4 5">
    <name type="scientific">Nocardioides luteus</name>
    <dbReference type="NCBI Taxonomy" id="1844"/>
    <lineage>
        <taxon>Bacteria</taxon>
        <taxon>Bacillati</taxon>
        <taxon>Actinomycetota</taxon>
        <taxon>Actinomycetes</taxon>
        <taxon>Propionibacteriales</taxon>
        <taxon>Nocardioidaceae</taxon>
        <taxon>Nocardioides</taxon>
    </lineage>
</organism>
<dbReference type="STRING" id="1844.UG56_007125"/>
<sequence>MTTTRTLVVVSHHRPDSRTAHVAELVAERLRAAEHEIDVLDLRSEGFDPRMTLEDEPDWTDRDKAYSVQVQQHMERILAADLLVVVFPIYWQSTPALLKGWIDRVWNYGFAYGRSDPRLAGKRVLWVGLAGATAEDPIVAPMADLLEAQLSEGIAYYCGFAKSAVAVLPDAEDQPQSVDELGNLVVGEAPAGEELASQHRAFDRRVLAAVDEFAA</sequence>
<name>A0A1J4N7F4_9ACTN</name>
<dbReference type="InterPro" id="IPR029039">
    <property type="entry name" value="Flavoprotein-like_sf"/>
</dbReference>
<keyword evidence="5" id="KW-1185">Reference proteome</keyword>
<dbReference type="Proteomes" id="UP000033772">
    <property type="component" value="Unassembled WGS sequence"/>
</dbReference>
<dbReference type="GO" id="GO:0003955">
    <property type="term" value="F:NAD(P)H dehydrogenase (quinone) activity"/>
    <property type="evidence" value="ECO:0007669"/>
    <property type="project" value="TreeGrafter"/>
</dbReference>
<dbReference type="SUPFAM" id="SSF52218">
    <property type="entry name" value="Flavoproteins"/>
    <property type="match status" value="1"/>
</dbReference>
<dbReference type="Pfam" id="PF02525">
    <property type="entry name" value="Flavodoxin_2"/>
    <property type="match status" value="1"/>
</dbReference>
<dbReference type="PANTHER" id="PTHR10204">
    <property type="entry name" value="NAD P H OXIDOREDUCTASE-RELATED"/>
    <property type="match status" value="1"/>
</dbReference>
<dbReference type="PANTHER" id="PTHR10204:SF34">
    <property type="entry name" value="NAD(P)H DEHYDROGENASE [QUINONE] 1 ISOFORM 1"/>
    <property type="match status" value="1"/>
</dbReference>
<evidence type="ECO:0000313" key="5">
    <source>
        <dbReference type="Proteomes" id="UP000033772"/>
    </source>
</evidence>
<feature type="domain" description="Flavodoxin-like fold" evidence="3">
    <location>
        <begin position="5"/>
        <end position="172"/>
    </location>
</feature>
<protein>
    <submittedName>
        <fullName evidence="4">NADPH oxidoreductase</fullName>
    </submittedName>
</protein>
<dbReference type="Gene3D" id="3.40.50.360">
    <property type="match status" value="1"/>
</dbReference>
<dbReference type="InterPro" id="IPR051545">
    <property type="entry name" value="NAD(P)H_dehydrogenase_qn"/>
</dbReference>